<name>A0A919BHU3_9GAMM</name>
<organism evidence="2 3">
    <name type="scientific">Thalassotalea marina</name>
    <dbReference type="NCBI Taxonomy" id="1673741"/>
    <lineage>
        <taxon>Bacteria</taxon>
        <taxon>Pseudomonadati</taxon>
        <taxon>Pseudomonadota</taxon>
        <taxon>Gammaproteobacteria</taxon>
        <taxon>Alteromonadales</taxon>
        <taxon>Colwelliaceae</taxon>
        <taxon>Thalassotalea</taxon>
    </lineage>
</organism>
<sequence>MKNKIKLATLMVVGSLALTSAFAAFYPTHSIEREYYAGPNSTQIVGSMFQNCSGRTIQIGQVTPYYDEGKIPCPKSPIEE</sequence>
<keyword evidence="3" id="KW-1185">Reference proteome</keyword>
<feature type="signal peptide" evidence="1">
    <location>
        <begin position="1"/>
        <end position="23"/>
    </location>
</feature>
<dbReference type="EMBL" id="BNCK01000003">
    <property type="protein sequence ID" value="GHF90092.1"/>
    <property type="molecule type" value="Genomic_DNA"/>
</dbReference>
<reference evidence="2" key="1">
    <citation type="journal article" date="2014" name="Int. J. Syst. Evol. Microbiol.">
        <title>Complete genome sequence of Corynebacterium casei LMG S-19264T (=DSM 44701T), isolated from a smear-ripened cheese.</title>
        <authorList>
            <consortium name="US DOE Joint Genome Institute (JGI-PGF)"/>
            <person name="Walter F."/>
            <person name="Albersmeier A."/>
            <person name="Kalinowski J."/>
            <person name="Ruckert C."/>
        </authorList>
    </citation>
    <scope>NUCLEOTIDE SEQUENCE</scope>
    <source>
        <strain evidence="2">KCTC 42731</strain>
    </source>
</reference>
<dbReference type="Proteomes" id="UP000623842">
    <property type="component" value="Unassembled WGS sequence"/>
</dbReference>
<accession>A0A919BHU3</accession>
<comment type="caution">
    <text evidence="2">The sequence shown here is derived from an EMBL/GenBank/DDBJ whole genome shotgun (WGS) entry which is preliminary data.</text>
</comment>
<evidence type="ECO:0000313" key="2">
    <source>
        <dbReference type="EMBL" id="GHF90092.1"/>
    </source>
</evidence>
<dbReference type="RefSeq" id="WP_189769349.1">
    <property type="nucleotide sequence ID" value="NZ_BNCK01000003.1"/>
</dbReference>
<proteinExistence type="predicted"/>
<evidence type="ECO:0000256" key="1">
    <source>
        <dbReference type="SAM" id="SignalP"/>
    </source>
</evidence>
<gene>
    <name evidence="2" type="ORF">GCM10017161_17610</name>
</gene>
<keyword evidence="1" id="KW-0732">Signal</keyword>
<dbReference type="AlphaFoldDB" id="A0A919BHU3"/>
<reference evidence="2" key="2">
    <citation type="submission" date="2020-09" db="EMBL/GenBank/DDBJ databases">
        <authorList>
            <person name="Sun Q."/>
            <person name="Kim S."/>
        </authorList>
    </citation>
    <scope>NUCLEOTIDE SEQUENCE</scope>
    <source>
        <strain evidence="2">KCTC 42731</strain>
    </source>
</reference>
<evidence type="ECO:0000313" key="3">
    <source>
        <dbReference type="Proteomes" id="UP000623842"/>
    </source>
</evidence>
<evidence type="ECO:0008006" key="4">
    <source>
        <dbReference type="Google" id="ProtNLM"/>
    </source>
</evidence>
<protein>
    <recommendedName>
        <fullName evidence="4">Secreted protein</fullName>
    </recommendedName>
</protein>
<feature type="chain" id="PRO_5038100422" description="Secreted protein" evidence="1">
    <location>
        <begin position="24"/>
        <end position="80"/>
    </location>
</feature>